<dbReference type="EnsemblMetazoa" id="CJA26122.1">
    <property type="protein sequence ID" value="CJA26122.1"/>
    <property type="gene ID" value="WBGene00181694"/>
</dbReference>
<dbReference type="InterPro" id="IPR036691">
    <property type="entry name" value="Endo/exonu/phosph_ase_sf"/>
</dbReference>
<dbReference type="Proteomes" id="UP000005237">
    <property type="component" value="Unassembled WGS sequence"/>
</dbReference>
<reference evidence="3" key="1">
    <citation type="submission" date="2010-08" db="EMBL/GenBank/DDBJ databases">
        <authorList>
            <consortium name="Caenorhabditis japonica Sequencing Consortium"/>
            <person name="Wilson R.K."/>
        </authorList>
    </citation>
    <scope>NUCLEOTIDE SEQUENCE [LARGE SCALE GENOMIC DNA]</scope>
    <source>
        <strain evidence="3">DF5081</strain>
    </source>
</reference>
<protein>
    <recommendedName>
        <fullName evidence="4">Endonuclease/exonuclease/phosphatase domain-containing protein</fullName>
    </recommendedName>
</protein>
<evidence type="ECO:0000256" key="1">
    <source>
        <dbReference type="SAM" id="MobiDB-lite"/>
    </source>
</evidence>
<dbReference type="Gene3D" id="3.60.10.10">
    <property type="entry name" value="Endonuclease/exonuclease/phosphatase"/>
    <property type="match status" value="1"/>
</dbReference>
<name>A0A8R1E5R6_CAEJA</name>
<reference evidence="2" key="2">
    <citation type="submission" date="2022-06" db="UniProtKB">
        <authorList>
            <consortium name="EnsemblMetazoa"/>
        </authorList>
    </citation>
    <scope>IDENTIFICATION</scope>
    <source>
        <strain evidence="2">DF5081</strain>
    </source>
</reference>
<sequence length="347" mass="39324">ILVKKGLHAGLLSLLKYKPKLTKKLNQKNVKDPSRNSPARPRCSPSCLGRKKMFGRSTTDTEITEASYGPKNRRKGNDFHIGSLNVRSISDQSKAEAFDLLAVNSGCKVIALQETKRKEGEWVLSSGAELICTRREAREGGLAFWIHKDWLDSLVETKRESDRISTASFDFHGSHLHVINVYAPTSAANETQSDKFYKDLKNSIHTAIEVGLVDHHLRRLQRPSSDALQTIFHFVGGHGTGQRSDNGDRLVNFAFSSRVSILNTIYPKRPNRKWTWISPNGKTKNEIDFILTNRREIAVDCEVYCDYLNCSDHRLLRARFRSTAKKEKSRKFAKAKRAGGERSWDPV</sequence>
<evidence type="ECO:0000313" key="2">
    <source>
        <dbReference type="EnsemblMetazoa" id="CJA26122.1"/>
    </source>
</evidence>
<feature type="region of interest" description="Disordered" evidence="1">
    <location>
        <begin position="26"/>
        <end position="52"/>
    </location>
</feature>
<dbReference type="SUPFAM" id="SSF56219">
    <property type="entry name" value="DNase I-like"/>
    <property type="match status" value="1"/>
</dbReference>
<organism evidence="2 3">
    <name type="scientific">Caenorhabditis japonica</name>
    <dbReference type="NCBI Taxonomy" id="281687"/>
    <lineage>
        <taxon>Eukaryota</taxon>
        <taxon>Metazoa</taxon>
        <taxon>Ecdysozoa</taxon>
        <taxon>Nematoda</taxon>
        <taxon>Chromadorea</taxon>
        <taxon>Rhabditida</taxon>
        <taxon>Rhabditina</taxon>
        <taxon>Rhabditomorpha</taxon>
        <taxon>Rhabditoidea</taxon>
        <taxon>Rhabditidae</taxon>
        <taxon>Peloderinae</taxon>
        <taxon>Caenorhabditis</taxon>
    </lineage>
</organism>
<keyword evidence="3" id="KW-1185">Reference proteome</keyword>
<accession>A0A8R1E5R6</accession>
<proteinExistence type="predicted"/>
<evidence type="ECO:0000313" key="3">
    <source>
        <dbReference type="Proteomes" id="UP000005237"/>
    </source>
</evidence>
<dbReference type="AlphaFoldDB" id="A0A8R1E5R6"/>
<evidence type="ECO:0008006" key="4">
    <source>
        <dbReference type="Google" id="ProtNLM"/>
    </source>
</evidence>